<evidence type="ECO:0000256" key="7">
    <source>
        <dbReference type="PROSITE-ProRule" id="PRU00644"/>
    </source>
</evidence>
<dbReference type="Pfam" id="PF05743">
    <property type="entry name" value="UEV"/>
    <property type="match status" value="1"/>
</dbReference>
<feature type="region of interest" description="Disordered" evidence="8">
    <location>
        <begin position="393"/>
        <end position="439"/>
    </location>
</feature>
<dbReference type="InterPro" id="IPR004182">
    <property type="entry name" value="GRAM"/>
</dbReference>
<dbReference type="Pfam" id="PF09454">
    <property type="entry name" value="Vps23_core"/>
    <property type="match status" value="1"/>
</dbReference>
<feature type="compositionally biased region" description="Pro residues" evidence="8">
    <location>
        <begin position="403"/>
        <end position="415"/>
    </location>
</feature>
<comment type="subcellular location">
    <subcellularLocation>
        <location evidence="1">Endosome</location>
    </subcellularLocation>
</comment>
<evidence type="ECO:0000256" key="3">
    <source>
        <dbReference type="ARBA" id="ARBA00022448"/>
    </source>
</evidence>
<evidence type="ECO:0000313" key="11">
    <source>
        <dbReference type="EMBL" id="KAH0455667.1"/>
    </source>
</evidence>
<evidence type="ECO:0000313" key="12">
    <source>
        <dbReference type="Proteomes" id="UP000775213"/>
    </source>
</evidence>
<feature type="domain" description="UEV" evidence="10">
    <location>
        <begin position="256"/>
        <end position="400"/>
    </location>
</feature>
<keyword evidence="6" id="KW-0175">Coiled coil</keyword>
<keyword evidence="12" id="KW-1185">Reference proteome</keyword>
<dbReference type="InterPro" id="IPR052070">
    <property type="entry name" value="ESCRT-I_UEV_domain"/>
</dbReference>
<evidence type="ECO:0000256" key="2">
    <source>
        <dbReference type="ARBA" id="ARBA00009594"/>
    </source>
</evidence>
<evidence type="ECO:0000256" key="4">
    <source>
        <dbReference type="ARBA" id="ARBA00022753"/>
    </source>
</evidence>
<dbReference type="InterPro" id="IPR037202">
    <property type="entry name" value="ESCRT_assembly_dom"/>
</dbReference>
<dbReference type="SUPFAM" id="SSF140111">
    <property type="entry name" value="Endosomal sorting complex assembly domain"/>
    <property type="match status" value="1"/>
</dbReference>
<dbReference type="Gene3D" id="6.10.140.820">
    <property type="match status" value="1"/>
</dbReference>
<dbReference type="SMART" id="SM00568">
    <property type="entry name" value="GRAM"/>
    <property type="match status" value="1"/>
</dbReference>
<dbReference type="InterPro" id="IPR016135">
    <property type="entry name" value="UBQ-conjugating_enzyme/RWD"/>
</dbReference>
<dbReference type="InterPro" id="IPR011993">
    <property type="entry name" value="PH-like_dom_sf"/>
</dbReference>
<dbReference type="SUPFAM" id="SSF54495">
    <property type="entry name" value="UBC-like"/>
    <property type="match status" value="1"/>
</dbReference>
<accession>A0AAV7GHG2</accession>
<keyword evidence="4" id="KW-0967">Endosome</keyword>
<comment type="similarity">
    <text evidence="2">Belongs to the ubiquitin-conjugating enzyme family. UEV subfamily.</text>
</comment>
<dbReference type="GO" id="GO:0043130">
    <property type="term" value="F:ubiquitin binding"/>
    <property type="evidence" value="ECO:0007669"/>
    <property type="project" value="TreeGrafter"/>
</dbReference>
<name>A0AAV7GHG2_DENCH</name>
<dbReference type="PANTHER" id="PTHR23306:SF3">
    <property type="entry name" value="TUMOR SUPPRESSOR PROTEIN 101"/>
    <property type="match status" value="1"/>
</dbReference>
<evidence type="ECO:0000256" key="6">
    <source>
        <dbReference type="ARBA" id="ARBA00023054"/>
    </source>
</evidence>
<dbReference type="Gene3D" id="2.30.29.30">
    <property type="entry name" value="Pleckstrin-homology domain (PH domain)/Phosphotyrosine-binding domain (PTB)"/>
    <property type="match status" value="1"/>
</dbReference>
<dbReference type="GO" id="GO:0015031">
    <property type="term" value="P:protein transport"/>
    <property type="evidence" value="ECO:0007669"/>
    <property type="project" value="UniProtKB-UniRule"/>
</dbReference>
<dbReference type="EMBL" id="JAGFBR010000014">
    <property type="protein sequence ID" value="KAH0455667.1"/>
    <property type="molecule type" value="Genomic_DNA"/>
</dbReference>
<gene>
    <name evidence="11" type="ORF">IEQ34_015699</name>
</gene>
<evidence type="ECO:0000259" key="9">
    <source>
        <dbReference type="PROSITE" id="PS51312"/>
    </source>
</evidence>
<dbReference type="GO" id="GO:0008333">
    <property type="term" value="P:endosome to lysosome transport"/>
    <property type="evidence" value="ECO:0007669"/>
    <property type="project" value="TreeGrafter"/>
</dbReference>
<organism evidence="11 12">
    <name type="scientific">Dendrobium chrysotoxum</name>
    <name type="common">Orchid</name>
    <dbReference type="NCBI Taxonomy" id="161865"/>
    <lineage>
        <taxon>Eukaryota</taxon>
        <taxon>Viridiplantae</taxon>
        <taxon>Streptophyta</taxon>
        <taxon>Embryophyta</taxon>
        <taxon>Tracheophyta</taxon>
        <taxon>Spermatophyta</taxon>
        <taxon>Magnoliopsida</taxon>
        <taxon>Liliopsida</taxon>
        <taxon>Asparagales</taxon>
        <taxon>Orchidaceae</taxon>
        <taxon>Epidendroideae</taxon>
        <taxon>Malaxideae</taxon>
        <taxon>Dendrobiinae</taxon>
        <taxon>Dendrobium</taxon>
    </lineage>
</organism>
<keyword evidence="3 7" id="KW-0813">Transport</keyword>
<dbReference type="PANTHER" id="PTHR23306">
    <property type="entry name" value="TUMOR SUSCEPTIBILITY GENE 101 PROTEIN-RELATED"/>
    <property type="match status" value="1"/>
</dbReference>
<feature type="domain" description="SB" evidence="9">
    <location>
        <begin position="540"/>
        <end position="608"/>
    </location>
</feature>
<dbReference type="InterPro" id="IPR008883">
    <property type="entry name" value="UEV_N"/>
</dbReference>
<proteinExistence type="inferred from homology"/>
<dbReference type="GO" id="GO:0000813">
    <property type="term" value="C:ESCRT I complex"/>
    <property type="evidence" value="ECO:0007669"/>
    <property type="project" value="TreeGrafter"/>
</dbReference>
<evidence type="ECO:0000256" key="8">
    <source>
        <dbReference type="SAM" id="MobiDB-lite"/>
    </source>
</evidence>
<dbReference type="PROSITE" id="PS51312">
    <property type="entry name" value="SB"/>
    <property type="match status" value="1"/>
</dbReference>
<dbReference type="AlphaFoldDB" id="A0AAV7GHG2"/>
<keyword evidence="5 7" id="KW-0653">Protein transport</keyword>
<comment type="caution">
    <text evidence="11">The sequence shown here is derived from an EMBL/GenBank/DDBJ whole genome shotgun (WGS) entry which is preliminary data.</text>
</comment>
<dbReference type="Pfam" id="PF02893">
    <property type="entry name" value="GRAM"/>
    <property type="match status" value="1"/>
</dbReference>
<dbReference type="Gene3D" id="3.10.110.10">
    <property type="entry name" value="Ubiquitin Conjugating Enzyme"/>
    <property type="match status" value="1"/>
</dbReference>
<dbReference type="Proteomes" id="UP000775213">
    <property type="component" value="Unassembled WGS sequence"/>
</dbReference>
<evidence type="ECO:0000256" key="5">
    <source>
        <dbReference type="ARBA" id="ARBA00022927"/>
    </source>
</evidence>
<dbReference type="CDD" id="cd11685">
    <property type="entry name" value="UEV_TSG101-like"/>
    <property type="match status" value="1"/>
</dbReference>
<dbReference type="InterPro" id="IPR017916">
    <property type="entry name" value="SB_dom"/>
</dbReference>
<reference evidence="11 12" key="1">
    <citation type="journal article" date="2021" name="Hortic Res">
        <title>Chromosome-scale assembly of the Dendrobium chrysotoxum genome enhances the understanding of orchid evolution.</title>
        <authorList>
            <person name="Zhang Y."/>
            <person name="Zhang G.Q."/>
            <person name="Zhang D."/>
            <person name="Liu X.D."/>
            <person name="Xu X.Y."/>
            <person name="Sun W.H."/>
            <person name="Yu X."/>
            <person name="Zhu X."/>
            <person name="Wang Z.W."/>
            <person name="Zhao X."/>
            <person name="Zhong W.Y."/>
            <person name="Chen H."/>
            <person name="Yin W.L."/>
            <person name="Huang T."/>
            <person name="Niu S.C."/>
            <person name="Liu Z.J."/>
        </authorList>
    </citation>
    <scope>NUCLEOTIDE SEQUENCE [LARGE SCALE GENOMIC DNA]</scope>
    <source>
        <strain evidence="11">Lindl</strain>
    </source>
</reference>
<evidence type="ECO:0000259" key="10">
    <source>
        <dbReference type="PROSITE" id="PS51322"/>
    </source>
</evidence>
<protein>
    <submittedName>
        <fullName evidence="11">Uncharacterized protein</fullName>
    </submittedName>
</protein>
<feature type="compositionally biased region" description="Low complexity" evidence="8">
    <location>
        <begin position="416"/>
        <end position="429"/>
    </location>
</feature>
<dbReference type="PROSITE" id="PS51322">
    <property type="entry name" value="UEV"/>
    <property type="match status" value="1"/>
</dbReference>
<sequence length="619" mass="68625">MAVEAASEWTSYEGVDDQITMSISYKAKQSSHVTRVSCRIPASLGKKSGVTRRKHSLVVDRLNKLRNKADSFVHGVRDHVSVGHKISDTVKGKLSLGARIINSGGFEGVFRKSFSVVEDEKLLKASQCYMSTTAGPVAGVLFVSTERIGFCSERAIKVSSTVGNSAKVLIPLKKVKGAFSTIFTINIAFGTSIILLGEEISVKVHSGREIIQYASNSSEISIRHRLRLFSRAMTPPPAQLPSVPAAQQVLQFLSTVLSQRGPNALPYAEETKWLIRQHLVSLVEAYQSLRPKASSFTHNDGRTVNLLQADGTIPIVYDGVVYNIPATIWLVERYPLIPPSVFLNPTRDMVIKLNHPHVDRSGFVHAPYLKNWIYPSSNLVDLVRSLSQIFSNDPPLYSRQNPRPNPNTSPNPIPSPSSSSNHSISSYTPGTYARPTEDPSEVFRRNAMKKILDAVHADSAGLRKVQEAEMEGLLGTQATLRHREEELARGLREMVGEKEGLEQMLQLVLMNTDILEGWMRENQGKWLRDVDADDAFEPVDALSRQMLECTAEDLAVEDTVYSLDKALQAGSIPFDMYLKNVRALSREQFFHRALAMKVRAAQVHSQVTNMAGRASLYTS</sequence>
<evidence type="ECO:0000256" key="1">
    <source>
        <dbReference type="ARBA" id="ARBA00004177"/>
    </source>
</evidence>